<evidence type="ECO:0000256" key="6">
    <source>
        <dbReference type="ARBA" id="ARBA00022786"/>
    </source>
</evidence>
<dbReference type="EC" id="2.3.2.23" evidence="3"/>
<gene>
    <name evidence="11" type="ORF">ACJMK2_034441</name>
</gene>
<keyword evidence="12" id="KW-1185">Reference proteome</keyword>
<evidence type="ECO:0000256" key="1">
    <source>
        <dbReference type="ARBA" id="ARBA00000485"/>
    </source>
</evidence>
<keyword evidence="4" id="KW-0808">Transferase</keyword>
<comment type="pathway">
    <text evidence="2">Protein modification; protein ubiquitination.</text>
</comment>
<evidence type="ECO:0000256" key="2">
    <source>
        <dbReference type="ARBA" id="ARBA00004906"/>
    </source>
</evidence>
<dbReference type="Proteomes" id="UP001634394">
    <property type="component" value="Unassembled WGS sequence"/>
</dbReference>
<evidence type="ECO:0000256" key="8">
    <source>
        <dbReference type="PROSITE-ProRule" id="PRU10133"/>
    </source>
</evidence>
<comment type="similarity">
    <text evidence="9">Belongs to the ubiquitin-conjugating enzyme family.</text>
</comment>
<dbReference type="FunFam" id="3.10.110.10:FF:000101">
    <property type="entry name" value="Ubiquitin-conjugating enzyme E2 D2"/>
    <property type="match status" value="1"/>
</dbReference>
<comment type="caution">
    <text evidence="11">The sequence shown here is derived from an EMBL/GenBank/DDBJ whole genome shotgun (WGS) entry which is preliminary data.</text>
</comment>
<dbReference type="Pfam" id="PF00179">
    <property type="entry name" value="UQ_con"/>
    <property type="match status" value="1"/>
</dbReference>
<evidence type="ECO:0000256" key="3">
    <source>
        <dbReference type="ARBA" id="ARBA00012486"/>
    </source>
</evidence>
<evidence type="ECO:0000256" key="9">
    <source>
        <dbReference type="RuleBase" id="RU362109"/>
    </source>
</evidence>
<dbReference type="InterPro" id="IPR000608">
    <property type="entry name" value="UBC"/>
</dbReference>
<evidence type="ECO:0000256" key="4">
    <source>
        <dbReference type="ARBA" id="ARBA00022679"/>
    </source>
</evidence>
<sequence>MALKLIRKQLELVHNELRVEDGFSAGPLEDDLLHWQASIQGPAESPYAGGQFWLKIQFSADYPLKPPKVWFSTKIFHPNVDENGKICVDFLLSEWKPSFSVMYILQALCSLLLNPNADNPAVPQIADMYKKDRGKFDAMARKWTEQYAGLNQS</sequence>
<accession>A0ABD3WV11</accession>
<dbReference type="GO" id="GO:0061631">
    <property type="term" value="F:ubiquitin conjugating enzyme activity"/>
    <property type="evidence" value="ECO:0007669"/>
    <property type="project" value="UniProtKB-EC"/>
</dbReference>
<evidence type="ECO:0000259" key="10">
    <source>
        <dbReference type="PROSITE" id="PS50127"/>
    </source>
</evidence>
<evidence type="ECO:0000256" key="7">
    <source>
        <dbReference type="ARBA" id="ARBA00022840"/>
    </source>
</evidence>
<dbReference type="EMBL" id="JBJQND010000005">
    <property type="protein sequence ID" value="KAL3876623.1"/>
    <property type="molecule type" value="Genomic_DNA"/>
</dbReference>
<dbReference type="AlphaFoldDB" id="A0ABD3WV11"/>
<dbReference type="PROSITE" id="PS00183">
    <property type="entry name" value="UBC_1"/>
    <property type="match status" value="1"/>
</dbReference>
<dbReference type="InterPro" id="IPR023313">
    <property type="entry name" value="UBQ-conjugating_AS"/>
</dbReference>
<dbReference type="SMART" id="SM00212">
    <property type="entry name" value="UBCc"/>
    <property type="match status" value="1"/>
</dbReference>
<keyword evidence="5 9" id="KW-0547">Nucleotide-binding</keyword>
<keyword evidence="6 9" id="KW-0833">Ubl conjugation pathway</keyword>
<dbReference type="InterPro" id="IPR016135">
    <property type="entry name" value="UBQ-conjugating_enzyme/RWD"/>
</dbReference>
<feature type="active site" description="Glycyl thioester intermediate" evidence="8">
    <location>
        <position position="87"/>
    </location>
</feature>
<dbReference type="SUPFAM" id="SSF54495">
    <property type="entry name" value="UBC-like"/>
    <property type="match status" value="1"/>
</dbReference>
<dbReference type="GO" id="GO:0005524">
    <property type="term" value="F:ATP binding"/>
    <property type="evidence" value="ECO:0007669"/>
    <property type="project" value="UniProtKB-UniRule"/>
</dbReference>
<dbReference type="Gene3D" id="3.10.110.10">
    <property type="entry name" value="Ubiquitin Conjugating Enzyme"/>
    <property type="match status" value="1"/>
</dbReference>
<comment type="catalytic activity">
    <reaction evidence="1">
        <text>S-ubiquitinyl-[E1 ubiquitin-activating enzyme]-L-cysteine + [E2 ubiquitin-conjugating enzyme]-L-cysteine = [E1 ubiquitin-activating enzyme]-L-cysteine + S-ubiquitinyl-[E2 ubiquitin-conjugating enzyme]-L-cysteine.</text>
        <dbReference type="EC" id="2.3.2.23"/>
    </reaction>
</comment>
<evidence type="ECO:0000313" key="11">
    <source>
        <dbReference type="EMBL" id="KAL3876623.1"/>
    </source>
</evidence>
<protein>
    <recommendedName>
        <fullName evidence="3">E2 ubiquitin-conjugating enzyme</fullName>
        <ecNumber evidence="3">2.3.2.23</ecNumber>
    </recommendedName>
</protein>
<proteinExistence type="inferred from homology"/>
<evidence type="ECO:0000256" key="5">
    <source>
        <dbReference type="ARBA" id="ARBA00022741"/>
    </source>
</evidence>
<dbReference type="PROSITE" id="PS50127">
    <property type="entry name" value="UBC_2"/>
    <property type="match status" value="1"/>
</dbReference>
<dbReference type="PANTHER" id="PTHR24068">
    <property type="entry name" value="UBIQUITIN-CONJUGATING ENZYME E2"/>
    <property type="match status" value="1"/>
</dbReference>
<name>A0ABD3WV11_SINWO</name>
<evidence type="ECO:0000313" key="12">
    <source>
        <dbReference type="Proteomes" id="UP001634394"/>
    </source>
</evidence>
<organism evidence="11 12">
    <name type="scientific">Sinanodonta woodiana</name>
    <name type="common">Chinese pond mussel</name>
    <name type="synonym">Anodonta woodiana</name>
    <dbReference type="NCBI Taxonomy" id="1069815"/>
    <lineage>
        <taxon>Eukaryota</taxon>
        <taxon>Metazoa</taxon>
        <taxon>Spiralia</taxon>
        <taxon>Lophotrochozoa</taxon>
        <taxon>Mollusca</taxon>
        <taxon>Bivalvia</taxon>
        <taxon>Autobranchia</taxon>
        <taxon>Heteroconchia</taxon>
        <taxon>Palaeoheterodonta</taxon>
        <taxon>Unionida</taxon>
        <taxon>Unionoidea</taxon>
        <taxon>Unionidae</taxon>
        <taxon>Unioninae</taxon>
        <taxon>Sinanodonta</taxon>
    </lineage>
</organism>
<reference evidence="11 12" key="1">
    <citation type="submission" date="2024-11" db="EMBL/GenBank/DDBJ databases">
        <title>Chromosome-level genome assembly of the freshwater bivalve Anodonta woodiana.</title>
        <authorList>
            <person name="Chen X."/>
        </authorList>
    </citation>
    <scope>NUCLEOTIDE SEQUENCE [LARGE SCALE GENOMIC DNA]</scope>
    <source>
        <strain evidence="11">MN2024</strain>
        <tissue evidence="11">Gills</tissue>
    </source>
</reference>
<keyword evidence="7 9" id="KW-0067">ATP-binding</keyword>
<feature type="domain" description="UBC core" evidence="10">
    <location>
        <begin position="1"/>
        <end position="149"/>
    </location>
</feature>